<organism evidence="2 3">
    <name type="scientific">Enterospora canceri</name>
    <dbReference type="NCBI Taxonomy" id="1081671"/>
    <lineage>
        <taxon>Eukaryota</taxon>
        <taxon>Fungi</taxon>
        <taxon>Fungi incertae sedis</taxon>
        <taxon>Microsporidia</taxon>
        <taxon>Enterocytozoonidae</taxon>
        <taxon>Enterospora</taxon>
    </lineage>
</organism>
<proteinExistence type="predicted"/>
<evidence type="ECO:0000313" key="3">
    <source>
        <dbReference type="Proteomes" id="UP000192639"/>
    </source>
</evidence>
<evidence type="ECO:0000256" key="1">
    <source>
        <dbReference type="SAM" id="Phobius"/>
    </source>
</evidence>
<name>A0A1Y1S6M5_9MICR</name>
<keyword evidence="1" id="KW-0812">Transmembrane</keyword>
<protein>
    <submittedName>
        <fullName evidence="2">Uncharacterized protein</fullName>
    </submittedName>
</protein>
<feature type="transmembrane region" description="Helical" evidence="1">
    <location>
        <begin position="17"/>
        <end position="37"/>
    </location>
</feature>
<gene>
    <name evidence="2" type="ORF">ECANGB1_1142</name>
</gene>
<reference evidence="2 3" key="1">
    <citation type="journal article" date="2017" name="Environ. Microbiol.">
        <title>Decay of the glycolytic pathway and adaptation to intranuclear parasitism within Enterocytozoonidae microsporidia.</title>
        <authorList>
            <person name="Wiredu Boakye D."/>
            <person name="Jaroenlak P."/>
            <person name="Prachumwat A."/>
            <person name="Williams T.A."/>
            <person name="Bateman K.S."/>
            <person name="Itsathitphaisarn O."/>
            <person name="Sritunyalucksana K."/>
            <person name="Paszkiewicz K.H."/>
            <person name="Moore K.A."/>
            <person name="Stentiford G.D."/>
            <person name="Williams B.A."/>
        </authorList>
    </citation>
    <scope>NUCLEOTIDE SEQUENCE [LARGE SCALE GENOMIC DNA]</scope>
    <source>
        <strain evidence="2 3">GB1</strain>
    </source>
</reference>
<dbReference type="AlphaFoldDB" id="A0A1Y1S6M5"/>
<dbReference type="EMBL" id="LWDP01000032">
    <property type="protein sequence ID" value="ORD94110.1"/>
    <property type="molecule type" value="Genomic_DNA"/>
</dbReference>
<sequence>MSLFDNEIELKDAIRDWLVYALLFVVLLGCIVGFDALKNRLLKMVRERVKERQNSTTVPDSNEHKV</sequence>
<dbReference type="Proteomes" id="UP000192639">
    <property type="component" value="Unassembled WGS sequence"/>
</dbReference>
<comment type="caution">
    <text evidence="2">The sequence shown here is derived from an EMBL/GenBank/DDBJ whole genome shotgun (WGS) entry which is preliminary data.</text>
</comment>
<dbReference type="VEuPathDB" id="MicrosporidiaDB:ECANGB1_1142"/>
<keyword evidence="3" id="KW-1185">Reference proteome</keyword>
<keyword evidence="1" id="KW-1133">Transmembrane helix</keyword>
<evidence type="ECO:0000313" key="2">
    <source>
        <dbReference type="EMBL" id="ORD94110.1"/>
    </source>
</evidence>
<accession>A0A1Y1S6M5</accession>
<keyword evidence="1" id="KW-0472">Membrane</keyword>